<dbReference type="Proteomes" id="UP001219862">
    <property type="component" value="Unassembled WGS sequence"/>
</dbReference>
<feature type="domain" description="Glycosyltransferase RgtA/B/C/D-like" evidence="9">
    <location>
        <begin position="88"/>
        <end position="248"/>
    </location>
</feature>
<feature type="transmembrane region" description="Helical" evidence="8">
    <location>
        <begin position="42"/>
        <end position="60"/>
    </location>
</feature>
<keyword evidence="7 8" id="KW-0472">Membrane</keyword>
<feature type="transmembrane region" description="Helical" evidence="8">
    <location>
        <begin position="396"/>
        <end position="420"/>
    </location>
</feature>
<dbReference type="EC" id="2.4.-.-" evidence="10"/>
<dbReference type="Pfam" id="PF13231">
    <property type="entry name" value="PMT_2"/>
    <property type="match status" value="1"/>
</dbReference>
<dbReference type="EMBL" id="JAQQXS010000001">
    <property type="protein sequence ID" value="MDC8783716.1"/>
    <property type="molecule type" value="Genomic_DNA"/>
</dbReference>
<comment type="subcellular location">
    <subcellularLocation>
        <location evidence="1">Cell membrane</location>
        <topology evidence="1">Multi-pass membrane protein</topology>
    </subcellularLocation>
</comment>
<feature type="transmembrane region" description="Helical" evidence="8">
    <location>
        <begin position="338"/>
        <end position="358"/>
    </location>
</feature>
<evidence type="ECO:0000256" key="2">
    <source>
        <dbReference type="ARBA" id="ARBA00022475"/>
    </source>
</evidence>
<keyword evidence="5 8" id="KW-0812">Transmembrane</keyword>
<evidence type="ECO:0000259" key="9">
    <source>
        <dbReference type="Pfam" id="PF13231"/>
    </source>
</evidence>
<gene>
    <name evidence="10" type="ORF">PRZ01_00735</name>
</gene>
<keyword evidence="11" id="KW-1185">Reference proteome</keyword>
<protein>
    <submittedName>
        <fullName evidence="10">Glycosyltransferase family 39 protein</fullName>
        <ecNumber evidence="10">2.4.-.-</ecNumber>
    </submittedName>
</protein>
<evidence type="ECO:0000313" key="10">
    <source>
        <dbReference type="EMBL" id="MDC8783716.1"/>
    </source>
</evidence>
<name>A0ABT5KLE2_9BURK</name>
<evidence type="ECO:0000256" key="7">
    <source>
        <dbReference type="ARBA" id="ARBA00023136"/>
    </source>
</evidence>
<reference evidence="10 11" key="1">
    <citation type="submission" date="2022-10" db="EMBL/GenBank/DDBJ databases">
        <title>paucibacter sp. hw8 Genome sequencing.</title>
        <authorList>
            <person name="Park S."/>
        </authorList>
    </citation>
    <scope>NUCLEOTIDE SEQUENCE [LARGE SCALE GENOMIC DNA]</scope>
    <source>
        <strain evidence="11">hw8</strain>
    </source>
</reference>
<accession>A0ABT5KLE2</accession>
<evidence type="ECO:0000256" key="8">
    <source>
        <dbReference type="SAM" id="Phobius"/>
    </source>
</evidence>
<sequence length="558" mass="61561">MDRTEGLTVAEPGAASYALGAQNLLPSTPKLWRIDCSDAKHMAWLTYAYLGFHLFLWTLLATLSHRAPPWDNIEQLVWMQSLEWGYYKHPPFPTWWVHGWTELLGRSMWVTFFSAQMSVVLMQLFVWRIALLVTSPARAFASVVLSSLLIYHGVHGIMANHNTLQLMPVGLLLWLSLLAVREGQMWRWALVGCAAALCLLSKYSALIWLAILGVWMLQDKRMRSWRAWGGVTLAVAICAILVSPHISWLLHDGSPGLNYASKAIQGQNDPDSIGHWGRLGKFWLIQFARVLPMLLGLGLVNWLLLRANKRDLLAQGGAGVSGALQADGRDQLSASPEWRFVLFMGLGPMLLTTVLGVVGVRLGAAWAATYFVMGGILALVSLPMKPPAATPQFVRSVLWAGIAMELLLAIGMALGSGWLADVAGRAARSNFPAAKLAHQLDEVWDAHGATPMRVVVGETWLAGNVSVRSKYQPLVYIDADAQKSPWIKPHMLEDCGALIVVDRRDMNVPLSPSLQQLVAQAQFTGDVKMHWTRFANSGPELDVMWAILPAHNPAACPR</sequence>
<keyword evidence="6 8" id="KW-1133">Transmembrane helix</keyword>
<evidence type="ECO:0000256" key="6">
    <source>
        <dbReference type="ARBA" id="ARBA00022989"/>
    </source>
</evidence>
<dbReference type="PANTHER" id="PTHR33908:SF11">
    <property type="entry name" value="MEMBRANE PROTEIN"/>
    <property type="match status" value="1"/>
</dbReference>
<organism evidence="10 11">
    <name type="scientific">Roseateles koreensis</name>
    <dbReference type="NCBI Taxonomy" id="2987526"/>
    <lineage>
        <taxon>Bacteria</taxon>
        <taxon>Pseudomonadati</taxon>
        <taxon>Pseudomonadota</taxon>
        <taxon>Betaproteobacteria</taxon>
        <taxon>Burkholderiales</taxon>
        <taxon>Sphaerotilaceae</taxon>
        <taxon>Roseateles</taxon>
    </lineage>
</organism>
<keyword evidence="2" id="KW-1003">Cell membrane</keyword>
<dbReference type="InterPro" id="IPR038731">
    <property type="entry name" value="RgtA/B/C-like"/>
</dbReference>
<dbReference type="RefSeq" id="WP_273594833.1">
    <property type="nucleotide sequence ID" value="NZ_JAQQXS010000001.1"/>
</dbReference>
<evidence type="ECO:0000256" key="1">
    <source>
        <dbReference type="ARBA" id="ARBA00004651"/>
    </source>
</evidence>
<keyword evidence="3 10" id="KW-0328">Glycosyltransferase</keyword>
<feature type="transmembrane region" description="Helical" evidence="8">
    <location>
        <begin position="364"/>
        <end position="384"/>
    </location>
</feature>
<feature type="transmembrane region" description="Helical" evidence="8">
    <location>
        <begin position="227"/>
        <end position="250"/>
    </location>
</feature>
<proteinExistence type="predicted"/>
<feature type="transmembrane region" description="Helical" evidence="8">
    <location>
        <begin position="282"/>
        <end position="305"/>
    </location>
</feature>
<dbReference type="PANTHER" id="PTHR33908">
    <property type="entry name" value="MANNOSYLTRANSFERASE YKCB-RELATED"/>
    <property type="match status" value="1"/>
</dbReference>
<evidence type="ECO:0000256" key="3">
    <source>
        <dbReference type="ARBA" id="ARBA00022676"/>
    </source>
</evidence>
<evidence type="ECO:0000256" key="5">
    <source>
        <dbReference type="ARBA" id="ARBA00022692"/>
    </source>
</evidence>
<dbReference type="InterPro" id="IPR050297">
    <property type="entry name" value="LipidA_mod_glycosyltrf_83"/>
</dbReference>
<evidence type="ECO:0000256" key="4">
    <source>
        <dbReference type="ARBA" id="ARBA00022679"/>
    </source>
</evidence>
<keyword evidence="4 10" id="KW-0808">Transferase</keyword>
<evidence type="ECO:0000313" key="11">
    <source>
        <dbReference type="Proteomes" id="UP001219862"/>
    </source>
</evidence>
<feature type="transmembrane region" description="Helical" evidence="8">
    <location>
        <begin position="125"/>
        <end position="151"/>
    </location>
</feature>
<dbReference type="GO" id="GO:0016757">
    <property type="term" value="F:glycosyltransferase activity"/>
    <property type="evidence" value="ECO:0007669"/>
    <property type="project" value="UniProtKB-KW"/>
</dbReference>
<comment type="caution">
    <text evidence="10">The sequence shown here is derived from an EMBL/GenBank/DDBJ whole genome shotgun (WGS) entry which is preliminary data.</text>
</comment>
<feature type="transmembrane region" description="Helical" evidence="8">
    <location>
        <begin position="186"/>
        <end position="215"/>
    </location>
</feature>